<dbReference type="KEGG" id="sii:LD85_0850"/>
<feature type="transmembrane region" description="Helical" evidence="1">
    <location>
        <begin position="12"/>
        <end position="32"/>
    </location>
</feature>
<protein>
    <submittedName>
        <fullName evidence="2">Uncharacterized protein</fullName>
    </submittedName>
</protein>
<organism evidence="2 3">
    <name type="scientific">Saccharolobus islandicus (strain L.D.8.5 / Lassen #2)</name>
    <name type="common">Sulfolobus islandicus</name>
    <dbReference type="NCBI Taxonomy" id="425944"/>
    <lineage>
        <taxon>Archaea</taxon>
        <taxon>Thermoproteota</taxon>
        <taxon>Thermoprotei</taxon>
        <taxon>Sulfolobales</taxon>
        <taxon>Sulfolobaceae</taxon>
        <taxon>Saccharolobus</taxon>
    </lineage>
</organism>
<keyword evidence="1" id="KW-0472">Membrane</keyword>
<dbReference type="Proteomes" id="UP000001404">
    <property type="component" value="Chromosome"/>
</dbReference>
<keyword evidence="1" id="KW-0812">Transmembrane</keyword>
<proteinExistence type="predicted"/>
<evidence type="ECO:0000313" key="3">
    <source>
        <dbReference type="Proteomes" id="UP000001404"/>
    </source>
</evidence>
<gene>
    <name evidence="2" type="ordered locus">LD85_0850</name>
</gene>
<name>D2PI68_SACI9</name>
<keyword evidence="1" id="KW-1133">Transmembrane helix</keyword>
<accession>D2PI68</accession>
<sequence>MGIGKRKNLEKVLRITFNFLRFTYLSTFYLVYNNNYVEY</sequence>
<dbReference type="AlphaFoldDB" id="D2PI68"/>
<dbReference type="EMBL" id="CP001731">
    <property type="protein sequence ID" value="ADB86562.1"/>
    <property type="molecule type" value="Genomic_DNA"/>
</dbReference>
<reference evidence="3" key="1">
    <citation type="journal article" date="2009" name="Proc. Natl. Acad. Sci. U.S.A.">
        <title>Biogeography of the Sulfolobus islandicus pan-genome.</title>
        <authorList>
            <person name="Reno M.L."/>
            <person name="Held N.L."/>
            <person name="Fields C.J."/>
            <person name="Burke P.V."/>
            <person name="Whitaker R.J."/>
        </authorList>
    </citation>
    <scope>NUCLEOTIDE SEQUENCE [LARGE SCALE GENOMIC DNA]</scope>
    <source>
        <strain evidence="3">L.D.8.5 / Lassen #2</strain>
    </source>
</reference>
<dbReference type="HOGENOM" id="CLU_3302900_0_0_2"/>
<evidence type="ECO:0000313" key="2">
    <source>
        <dbReference type="EMBL" id="ADB86562.1"/>
    </source>
</evidence>
<evidence type="ECO:0000256" key="1">
    <source>
        <dbReference type="SAM" id="Phobius"/>
    </source>
</evidence>